<name>A0A917WUR8_9BACI</name>
<dbReference type="EMBL" id="BMLG01000006">
    <property type="protein sequence ID" value="GGM30564.1"/>
    <property type="molecule type" value="Genomic_DNA"/>
</dbReference>
<feature type="transmembrane region" description="Helical" evidence="6">
    <location>
        <begin position="263"/>
        <end position="283"/>
    </location>
</feature>
<keyword evidence="2" id="KW-1003">Cell membrane</keyword>
<proteinExistence type="predicted"/>
<dbReference type="Proteomes" id="UP000618460">
    <property type="component" value="Unassembled WGS sequence"/>
</dbReference>
<feature type="transmembrane region" description="Helical" evidence="6">
    <location>
        <begin position="295"/>
        <end position="314"/>
    </location>
</feature>
<reference evidence="8" key="1">
    <citation type="journal article" date="2014" name="Int. J. Syst. Evol. Microbiol.">
        <title>Complete genome sequence of Corynebacterium casei LMG S-19264T (=DSM 44701T), isolated from a smear-ripened cheese.</title>
        <authorList>
            <consortium name="US DOE Joint Genome Institute (JGI-PGF)"/>
            <person name="Walter F."/>
            <person name="Albersmeier A."/>
            <person name="Kalinowski J."/>
            <person name="Ruckert C."/>
        </authorList>
    </citation>
    <scope>NUCLEOTIDE SEQUENCE</scope>
    <source>
        <strain evidence="8">CGMCC 1.6333</strain>
    </source>
</reference>
<dbReference type="InterPro" id="IPR018076">
    <property type="entry name" value="T2SS_GspF_dom"/>
</dbReference>
<evidence type="ECO:0000313" key="8">
    <source>
        <dbReference type="EMBL" id="GGM30564.1"/>
    </source>
</evidence>
<evidence type="ECO:0000256" key="5">
    <source>
        <dbReference type="ARBA" id="ARBA00023136"/>
    </source>
</evidence>
<evidence type="ECO:0000256" key="4">
    <source>
        <dbReference type="ARBA" id="ARBA00022989"/>
    </source>
</evidence>
<feature type="transmembrane region" description="Helical" evidence="6">
    <location>
        <begin position="6"/>
        <end position="25"/>
    </location>
</feature>
<dbReference type="OrthoDB" id="9803381at2"/>
<dbReference type="InterPro" id="IPR042094">
    <property type="entry name" value="T2SS_GspF_sf"/>
</dbReference>
<comment type="caution">
    <text evidence="8">The sequence shown here is derived from an EMBL/GenBank/DDBJ whole genome shotgun (WGS) entry which is preliminary data.</text>
</comment>
<evidence type="ECO:0000313" key="9">
    <source>
        <dbReference type="Proteomes" id="UP000618460"/>
    </source>
</evidence>
<dbReference type="PANTHER" id="PTHR35007">
    <property type="entry name" value="INTEGRAL MEMBRANE PROTEIN-RELATED"/>
    <property type="match status" value="1"/>
</dbReference>
<dbReference type="RefSeq" id="WP_117154082.1">
    <property type="nucleotide sequence ID" value="NZ_BMLG01000006.1"/>
</dbReference>
<feature type="domain" description="Type II secretion system protein GspF" evidence="7">
    <location>
        <begin position="157"/>
        <end position="280"/>
    </location>
</feature>
<keyword evidence="9" id="KW-1185">Reference proteome</keyword>
<sequence>MMNLVFLLFFLTMFLLFLSIFMRFSSTKGQVINKRIDQYFSGEQQKQEVPAKKVRFRLNLDRTKKSVRKKMLTKTKNNKLEIVLYRAGVPLKPEEYIIFRWISILLSTGILYLIVENVFIMPVGGLIGYLIPNIIIQKKQRNRVKAFNDALPEMISSVVGALKAGFSFPQALKSVAEESDSPMKEELETVLREMQYGTPTEEALNHLYERMPSEDLDLMIQAIIIQRQVGGNLNTVLEKIVKTIRDRIHIQGQISTLTAQGRMSGMVIGLLPVALGFFIYLIQPEYIGLLFTHPLGITMLVAAVISCSIGYFLIQKITTIEV</sequence>
<feature type="transmembrane region" description="Helical" evidence="6">
    <location>
        <begin position="119"/>
        <end position="136"/>
    </location>
</feature>
<accession>A0A917WUR8</accession>
<dbReference type="Pfam" id="PF00482">
    <property type="entry name" value="T2SSF"/>
    <property type="match status" value="1"/>
</dbReference>
<protein>
    <submittedName>
        <fullName evidence="8">Secretion system protein</fullName>
    </submittedName>
</protein>
<evidence type="ECO:0000256" key="6">
    <source>
        <dbReference type="SAM" id="Phobius"/>
    </source>
</evidence>
<evidence type="ECO:0000256" key="2">
    <source>
        <dbReference type="ARBA" id="ARBA00022475"/>
    </source>
</evidence>
<evidence type="ECO:0000259" key="7">
    <source>
        <dbReference type="Pfam" id="PF00482"/>
    </source>
</evidence>
<evidence type="ECO:0000256" key="3">
    <source>
        <dbReference type="ARBA" id="ARBA00022692"/>
    </source>
</evidence>
<keyword evidence="5 6" id="KW-0472">Membrane</keyword>
<dbReference type="PANTHER" id="PTHR35007:SF1">
    <property type="entry name" value="PILUS ASSEMBLY PROTEIN"/>
    <property type="match status" value="1"/>
</dbReference>
<keyword evidence="3 6" id="KW-0812">Transmembrane</keyword>
<organism evidence="8 9">
    <name type="scientific">Paraliobacillus quinghaiensis</name>
    <dbReference type="NCBI Taxonomy" id="470815"/>
    <lineage>
        <taxon>Bacteria</taxon>
        <taxon>Bacillati</taxon>
        <taxon>Bacillota</taxon>
        <taxon>Bacilli</taxon>
        <taxon>Bacillales</taxon>
        <taxon>Bacillaceae</taxon>
        <taxon>Paraliobacillus</taxon>
    </lineage>
</organism>
<reference evidence="8" key="2">
    <citation type="submission" date="2020-09" db="EMBL/GenBank/DDBJ databases">
        <authorList>
            <person name="Sun Q."/>
            <person name="Zhou Y."/>
        </authorList>
    </citation>
    <scope>NUCLEOTIDE SEQUENCE</scope>
    <source>
        <strain evidence="8">CGMCC 1.6333</strain>
    </source>
</reference>
<comment type="subcellular location">
    <subcellularLocation>
        <location evidence="1">Cell membrane</location>
        <topology evidence="1">Multi-pass membrane protein</topology>
    </subcellularLocation>
</comment>
<keyword evidence="4 6" id="KW-1133">Transmembrane helix</keyword>
<evidence type="ECO:0000256" key="1">
    <source>
        <dbReference type="ARBA" id="ARBA00004651"/>
    </source>
</evidence>
<dbReference type="AlphaFoldDB" id="A0A917WUR8"/>
<dbReference type="GO" id="GO:0005886">
    <property type="term" value="C:plasma membrane"/>
    <property type="evidence" value="ECO:0007669"/>
    <property type="project" value="UniProtKB-SubCell"/>
</dbReference>
<feature type="transmembrane region" description="Helical" evidence="6">
    <location>
        <begin position="96"/>
        <end position="113"/>
    </location>
</feature>
<dbReference type="Gene3D" id="1.20.81.30">
    <property type="entry name" value="Type II secretion system (T2SS), domain F"/>
    <property type="match status" value="1"/>
</dbReference>
<gene>
    <name evidence="8" type="ORF">GCM10011351_15900</name>
</gene>